<keyword evidence="4" id="KW-0472">Membrane</keyword>
<feature type="transmembrane region" description="Helical" evidence="4">
    <location>
        <begin position="239"/>
        <end position="260"/>
    </location>
</feature>
<feature type="domain" description="Glycosyltransferase 2-like" evidence="5">
    <location>
        <begin position="7"/>
        <end position="138"/>
    </location>
</feature>
<dbReference type="Proteomes" id="UP000285832">
    <property type="component" value="Unassembled WGS sequence"/>
</dbReference>
<evidence type="ECO:0000256" key="2">
    <source>
        <dbReference type="ARBA" id="ARBA00022676"/>
    </source>
</evidence>
<accession>A0A415CVZ4</accession>
<dbReference type="Pfam" id="PF00535">
    <property type="entry name" value="Glycos_transf_2"/>
    <property type="match status" value="1"/>
</dbReference>
<dbReference type="CDD" id="cd00761">
    <property type="entry name" value="Glyco_tranf_GTA_type"/>
    <property type="match status" value="1"/>
</dbReference>
<evidence type="ECO:0000313" key="7">
    <source>
        <dbReference type="Proteomes" id="UP000285832"/>
    </source>
</evidence>
<evidence type="ECO:0000256" key="1">
    <source>
        <dbReference type="ARBA" id="ARBA00006739"/>
    </source>
</evidence>
<evidence type="ECO:0000313" key="6">
    <source>
        <dbReference type="EMBL" id="RHJ58013.1"/>
    </source>
</evidence>
<dbReference type="RefSeq" id="WP_118279390.1">
    <property type="nucleotide sequence ID" value="NZ_JAQDJO010000042.1"/>
</dbReference>
<evidence type="ECO:0000256" key="4">
    <source>
        <dbReference type="SAM" id="Phobius"/>
    </source>
</evidence>
<dbReference type="InterPro" id="IPR001173">
    <property type="entry name" value="Glyco_trans_2-like"/>
</dbReference>
<proteinExistence type="inferred from homology"/>
<comment type="caution">
    <text evidence="6">The sequence shown here is derived from an EMBL/GenBank/DDBJ whole genome shotgun (WGS) entry which is preliminary data.</text>
</comment>
<keyword evidence="3 6" id="KW-0808">Transferase</keyword>
<sequence>MKEPLISVLMGIYNCADTLEEAVQCIIKQTYTNWELILCDDCSTDRTLQIAETLAKRDKRIIVLKNKKNLTLAPTLNRCLQIARGKYVARMDGDDLCATERFEKELKFLEEHPEYALVSCQMNLFDDDGVYRTIVHPSNPDKEGWVRKSQFCHAGCMIRTEVLRELNGYSESSTRKRVEDYDLWVRMYAKGYIGYNLQEALYDMRDDRNALHRRTYQNRINEARVKYNACKELKLKKRYYIWIISPILKWLTPSFFYKMMHKKGNENRRKK</sequence>
<dbReference type="AlphaFoldDB" id="A0A415CVZ4"/>
<keyword evidence="4" id="KW-0812">Transmembrane</keyword>
<dbReference type="PANTHER" id="PTHR43685:SF5">
    <property type="entry name" value="GLYCOSYLTRANSFERASE EPSE-RELATED"/>
    <property type="match status" value="1"/>
</dbReference>
<reference evidence="6 7" key="1">
    <citation type="submission" date="2018-08" db="EMBL/GenBank/DDBJ databases">
        <title>A genome reference for cultivated species of the human gut microbiota.</title>
        <authorList>
            <person name="Zou Y."/>
            <person name="Xue W."/>
            <person name="Luo G."/>
        </authorList>
    </citation>
    <scope>NUCLEOTIDE SEQUENCE [LARGE SCALE GENOMIC DNA]</scope>
    <source>
        <strain evidence="6 7">AM09-9</strain>
    </source>
</reference>
<name>A0A415CVZ4_9FIRM</name>
<dbReference type="Gene3D" id="3.90.550.10">
    <property type="entry name" value="Spore Coat Polysaccharide Biosynthesis Protein SpsA, Chain A"/>
    <property type="match status" value="1"/>
</dbReference>
<dbReference type="GO" id="GO:0016757">
    <property type="term" value="F:glycosyltransferase activity"/>
    <property type="evidence" value="ECO:0007669"/>
    <property type="project" value="UniProtKB-KW"/>
</dbReference>
<dbReference type="EMBL" id="QRMI01000041">
    <property type="protein sequence ID" value="RHJ58013.1"/>
    <property type="molecule type" value="Genomic_DNA"/>
</dbReference>
<keyword evidence="2" id="KW-0328">Glycosyltransferase</keyword>
<dbReference type="InterPro" id="IPR029044">
    <property type="entry name" value="Nucleotide-diphossugar_trans"/>
</dbReference>
<keyword evidence="4" id="KW-1133">Transmembrane helix</keyword>
<gene>
    <name evidence="6" type="ORF">DW116_12205</name>
</gene>
<evidence type="ECO:0000256" key="3">
    <source>
        <dbReference type="ARBA" id="ARBA00022679"/>
    </source>
</evidence>
<evidence type="ECO:0000259" key="5">
    <source>
        <dbReference type="Pfam" id="PF00535"/>
    </source>
</evidence>
<dbReference type="PANTHER" id="PTHR43685">
    <property type="entry name" value="GLYCOSYLTRANSFERASE"/>
    <property type="match status" value="1"/>
</dbReference>
<organism evidence="6 7">
    <name type="scientific">[Ruminococcus] lactaris</name>
    <dbReference type="NCBI Taxonomy" id="46228"/>
    <lineage>
        <taxon>Bacteria</taxon>
        <taxon>Bacillati</taxon>
        <taxon>Bacillota</taxon>
        <taxon>Clostridia</taxon>
        <taxon>Lachnospirales</taxon>
        <taxon>Lachnospiraceae</taxon>
        <taxon>Mediterraneibacter</taxon>
    </lineage>
</organism>
<protein>
    <submittedName>
        <fullName evidence="6">Glycosyltransferase family 2 protein</fullName>
    </submittedName>
</protein>
<dbReference type="InterPro" id="IPR050834">
    <property type="entry name" value="Glycosyltransf_2"/>
</dbReference>
<comment type="similarity">
    <text evidence="1">Belongs to the glycosyltransferase 2 family.</text>
</comment>
<dbReference type="SUPFAM" id="SSF53448">
    <property type="entry name" value="Nucleotide-diphospho-sugar transferases"/>
    <property type="match status" value="1"/>
</dbReference>